<sequence length="147" mass="15137">MSISRSLSMIVPIVVGTALVTGCSPANENPSPNPPETSTAISQPADSQPPTSQPAISPVIAPVTVPVSELAGSQQNLVESQVLNIVVPAADLDAYSPESTPDFLAFRQGYDDGSARFNPGFSATAPGQGEVTLEGPQTITFTVTVEQ</sequence>
<evidence type="ECO:0000313" key="3">
    <source>
        <dbReference type="EMBL" id="GEB97929.1"/>
    </source>
</evidence>
<dbReference type="PROSITE" id="PS51257">
    <property type="entry name" value="PROKAR_LIPOPROTEIN"/>
    <property type="match status" value="1"/>
</dbReference>
<evidence type="ECO:0000256" key="1">
    <source>
        <dbReference type="SAM" id="MobiDB-lite"/>
    </source>
</evidence>
<feature type="chain" id="PRO_5044502900" evidence="2">
    <location>
        <begin position="27"/>
        <end position="147"/>
    </location>
</feature>
<dbReference type="EMBL" id="BJNB01000020">
    <property type="protein sequence ID" value="GEB97929.1"/>
    <property type="molecule type" value="Genomic_DNA"/>
</dbReference>
<organism evidence="3 4">
    <name type="scientific">Corynebacterium flavescens</name>
    <dbReference type="NCBI Taxonomy" id="28028"/>
    <lineage>
        <taxon>Bacteria</taxon>
        <taxon>Bacillati</taxon>
        <taxon>Actinomycetota</taxon>
        <taxon>Actinomycetes</taxon>
        <taxon>Mycobacteriales</taxon>
        <taxon>Corynebacteriaceae</taxon>
        <taxon>Corynebacterium</taxon>
    </lineage>
</organism>
<feature type="region of interest" description="Disordered" evidence="1">
    <location>
        <begin position="25"/>
        <end position="57"/>
    </location>
</feature>
<comment type="caution">
    <text evidence="3">The sequence shown here is derived from an EMBL/GenBank/DDBJ whole genome shotgun (WGS) entry which is preliminary data.</text>
</comment>
<feature type="compositionally biased region" description="Low complexity" evidence="1">
    <location>
        <begin position="25"/>
        <end position="40"/>
    </location>
</feature>
<evidence type="ECO:0000313" key="4">
    <source>
        <dbReference type="Proteomes" id="UP000315353"/>
    </source>
</evidence>
<dbReference type="GeneID" id="82879686"/>
<feature type="compositionally biased region" description="Polar residues" evidence="1">
    <location>
        <begin position="41"/>
        <end position="55"/>
    </location>
</feature>
<feature type="signal peptide" evidence="2">
    <location>
        <begin position="1"/>
        <end position="26"/>
    </location>
</feature>
<protein>
    <submittedName>
        <fullName evidence="3">Uncharacterized protein</fullName>
    </submittedName>
</protein>
<gene>
    <name evidence="3" type="ORF">CFL01nite_14240</name>
</gene>
<evidence type="ECO:0000256" key="2">
    <source>
        <dbReference type="SAM" id="SignalP"/>
    </source>
</evidence>
<reference evidence="3 4" key="1">
    <citation type="submission" date="2019-06" db="EMBL/GenBank/DDBJ databases">
        <title>Whole genome shotgun sequence of Corynebacterium flavescens NBRC 14136.</title>
        <authorList>
            <person name="Hosoyama A."/>
            <person name="Uohara A."/>
            <person name="Ohji S."/>
            <person name="Ichikawa N."/>
        </authorList>
    </citation>
    <scope>NUCLEOTIDE SEQUENCE [LARGE SCALE GENOMIC DNA]</scope>
    <source>
        <strain evidence="3 4">NBRC 14136</strain>
    </source>
</reference>
<proteinExistence type="predicted"/>
<accession>A0AB73B7W2</accession>
<name>A0AB73B7W2_CORFL</name>
<keyword evidence="2" id="KW-0732">Signal</keyword>
<dbReference type="Proteomes" id="UP000315353">
    <property type="component" value="Unassembled WGS sequence"/>
</dbReference>
<dbReference type="AlphaFoldDB" id="A0AB73B7W2"/>
<dbReference type="RefSeq" id="WP_075729255.1">
    <property type="nucleotide sequence ID" value="NZ_BJNB01000020.1"/>
</dbReference>